<dbReference type="GO" id="GO:0016706">
    <property type="term" value="F:2-oxoglutarate-dependent dioxygenase activity"/>
    <property type="evidence" value="ECO:0007669"/>
    <property type="project" value="InterPro"/>
</dbReference>
<dbReference type="InterPro" id="IPR015095">
    <property type="entry name" value="AlkB_hom8_N"/>
</dbReference>
<proteinExistence type="predicted"/>
<feature type="signal peptide" evidence="1">
    <location>
        <begin position="1"/>
        <end position="20"/>
    </location>
</feature>
<dbReference type="GeneTree" id="ENSGT01150000287177"/>
<organism evidence="3 4">
    <name type="scientific">Gasterosteus aculeatus aculeatus</name>
    <name type="common">three-spined stickleback</name>
    <dbReference type="NCBI Taxonomy" id="481459"/>
    <lineage>
        <taxon>Eukaryota</taxon>
        <taxon>Metazoa</taxon>
        <taxon>Chordata</taxon>
        <taxon>Craniata</taxon>
        <taxon>Vertebrata</taxon>
        <taxon>Euteleostomi</taxon>
        <taxon>Actinopterygii</taxon>
        <taxon>Neopterygii</taxon>
        <taxon>Teleostei</taxon>
        <taxon>Neoteleostei</taxon>
        <taxon>Acanthomorphata</taxon>
        <taxon>Eupercaria</taxon>
        <taxon>Perciformes</taxon>
        <taxon>Cottioidei</taxon>
        <taxon>Gasterosteales</taxon>
        <taxon>Gasterosteidae</taxon>
        <taxon>Gasterosteus</taxon>
    </lineage>
</organism>
<evidence type="ECO:0000256" key="1">
    <source>
        <dbReference type="SAM" id="SignalP"/>
    </source>
</evidence>
<keyword evidence="4" id="KW-1185">Reference proteome</keyword>
<dbReference type="GO" id="GO:0008168">
    <property type="term" value="F:methyltransferase activity"/>
    <property type="evidence" value="ECO:0007669"/>
    <property type="project" value="InterPro"/>
</dbReference>
<sequence>MFKVFVYIFAFLHLMRLLSGTAEKTVNKVKANKNILREKKVKYTFICKTGTHIPIHINGTEVERVASFKFLGVYIPEDLSWTLNTSSLVKKAHQRLFFLRRRKKAHPSPQILENFYRCTIESILTNCISVWYGGCSVADRKSLQMVVKTAQRITGSSLPTIEGVQSKRCLRRARSIKKDSSHPSHRLFALLPSGRRYRVLRSPTNRFRNSFIPAAVILLNSAPHPHTNLPQ</sequence>
<evidence type="ECO:0000313" key="4">
    <source>
        <dbReference type="Proteomes" id="UP000007635"/>
    </source>
</evidence>
<reference evidence="3" key="3">
    <citation type="submission" date="2025-09" db="UniProtKB">
        <authorList>
            <consortium name="Ensembl"/>
        </authorList>
    </citation>
    <scope>IDENTIFICATION</scope>
</reference>
<evidence type="ECO:0000313" key="3">
    <source>
        <dbReference type="Ensembl" id="ENSGACP00000049519.1"/>
    </source>
</evidence>
<protein>
    <recommendedName>
        <fullName evidence="2">Alkylated DNA repair protein AlkB homologue 8 N-terminal domain-containing protein</fullName>
    </recommendedName>
</protein>
<dbReference type="Ensembl" id="ENSGACT00000088055.1">
    <property type="protein sequence ID" value="ENSGACP00000049519.1"/>
    <property type="gene ID" value="ENSGACG00000034800.1"/>
</dbReference>
<reference evidence="3 4" key="1">
    <citation type="journal article" date="2021" name="G3 (Bethesda)">
        <title>Improved contiguity of the threespine stickleback genome using long-read sequencing.</title>
        <authorList>
            <person name="Nath S."/>
            <person name="Shaw D.E."/>
            <person name="White M.A."/>
        </authorList>
    </citation>
    <scope>NUCLEOTIDE SEQUENCE [LARGE SCALE GENOMIC DNA]</scope>
    <source>
        <strain evidence="3 4">Lake Benthic</strain>
    </source>
</reference>
<name>A0AAQ4QE60_GASAC</name>
<feature type="domain" description="Alkylated DNA repair protein AlkB homologue 8 N-terminal" evidence="2">
    <location>
        <begin position="81"/>
        <end position="122"/>
    </location>
</feature>
<keyword evidence="1" id="KW-0732">Signal</keyword>
<dbReference type="AlphaFoldDB" id="A0AAQ4QE60"/>
<dbReference type="Pfam" id="PF09004">
    <property type="entry name" value="ALKBH8_N"/>
    <property type="match status" value="1"/>
</dbReference>
<reference evidence="3" key="2">
    <citation type="submission" date="2025-08" db="UniProtKB">
        <authorList>
            <consortium name="Ensembl"/>
        </authorList>
    </citation>
    <scope>IDENTIFICATION</scope>
</reference>
<dbReference type="Proteomes" id="UP000007635">
    <property type="component" value="Chromosome IX"/>
</dbReference>
<evidence type="ECO:0000259" key="2">
    <source>
        <dbReference type="Pfam" id="PF09004"/>
    </source>
</evidence>
<feature type="chain" id="PRO_5042927363" description="Alkylated DNA repair protein AlkB homologue 8 N-terminal domain-containing protein" evidence="1">
    <location>
        <begin position="21"/>
        <end position="231"/>
    </location>
</feature>
<accession>A0AAQ4QE60</accession>